<evidence type="ECO:0000256" key="5">
    <source>
        <dbReference type="ARBA" id="ARBA00023136"/>
    </source>
</evidence>
<evidence type="ECO:0000259" key="10">
    <source>
        <dbReference type="PROSITE" id="PS50262"/>
    </source>
</evidence>
<dbReference type="PROSITE" id="PS50262">
    <property type="entry name" value="G_PROTEIN_RECEP_F1_2"/>
    <property type="match status" value="1"/>
</dbReference>
<evidence type="ECO:0000313" key="11">
    <source>
        <dbReference type="Proteomes" id="UP000515135"/>
    </source>
</evidence>
<evidence type="ECO:0000256" key="7">
    <source>
        <dbReference type="ARBA" id="ARBA00023224"/>
    </source>
</evidence>
<dbReference type="GeneID" id="109478308"/>
<dbReference type="PANTHER" id="PTHR45695">
    <property type="entry name" value="LEUCOKININ RECEPTOR-RELATED"/>
    <property type="match status" value="1"/>
</dbReference>
<name>A0A6P5A0I6_BRABE</name>
<evidence type="ECO:0000256" key="2">
    <source>
        <dbReference type="ARBA" id="ARBA00022692"/>
    </source>
</evidence>
<reference evidence="12" key="1">
    <citation type="submission" date="2025-08" db="UniProtKB">
        <authorList>
            <consortium name="RefSeq"/>
        </authorList>
    </citation>
    <scope>IDENTIFICATION</scope>
    <source>
        <tissue evidence="12">Gonad</tissue>
    </source>
</reference>
<evidence type="ECO:0000256" key="8">
    <source>
        <dbReference type="SAM" id="MobiDB-lite"/>
    </source>
</evidence>
<dbReference type="KEGG" id="bbel:109478308"/>
<keyword evidence="7" id="KW-0807">Transducer</keyword>
<comment type="subcellular location">
    <subcellularLocation>
        <location evidence="1">Membrane</location>
        <topology evidence="1">Multi-pass membrane protein</topology>
    </subcellularLocation>
</comment>
<keyword evidence="3 9" id="KW-1133">Transmembrane helix</keyword>
<feature type="region of interest" description="Disordered" evidence="8">
    <location>
        <begin position="149"/>
        <end position="185"/>
    </location>
</feature>
<dbReference type="Gene3D" id="1.20.1070.10">
    <property type="entry name" value="Rhodopsin 7-helix transmembrane proteins"/>
    <property type="match status" value="1"/>
</dbReference>
<keyword evidence="2 9" id="KW-0812">Transmembrane</keyword>
<dbReference type="GO" id="GO:0005886">
    <property type="term" value="C:plasma membrane"/>
    <property type="evidence" value="ECO:0007669"/>
    <property type="project" value="TreeGrafter"/>
</dbReference>
<keyword evidence="6" id="KW-0675">Receptor</keyword>
<evidence type="ECO:0000256" key="6">
    <source>
        <dbReference type="ARBA" id="ARBA00023170"/>
    </source>
</evidence>
<gene>
    <name evidence="12" type="primary">LOC109478308</name>
</gene>
<dbReference type="Proteomes" id="UP000515135">
    <property type="component" value="Unplaced"/>
</dbReference>
<proteinExistence type="predicted"/>
<dbReference type="OrthoDB" id="5981855at2759"/>
<evidence type="ECO:0000313" key="12">
    <source>
        <dbReference type="RefSeq" id="XP_019635346.1"/>
    </source>
</evidence>
<evidence type="ECO:0000256" key="4">
    <source>
        <dbReference type="ARBA" id="ARBA00023040"/>
    </source>
</evidence>
<keyword evidence="5 9" id="KW-0472">Membrane</keyword>
<dbReference type="InterPro" id="IPR017452">
    <property type="entry name" value="GPCR_Rhodpsn_7TM"/>
</dbReference>
<feature type="compositionally biased region" description="Polar residues" evidence="8">
    <location>
        <begin position="149"/>
        <end position="159"/>
    </location>
</feature>
<evidence type="ECO:0000256" key="9">
    <source>
        <dbReference type="SAM" id="Phobius"/>
    </source>
</evidence>
<keyword evidence="4" id="KW-0297">G-protein coupled receptor</keyword>
<dbReference type="AlphaFoldDB" id="A0A6P5A0I6"/>
<dbReference type="SUPFAM" id="SSF81321">
    <property type="entry name" value="Family A G protein-coupled receptor-like"/>
    <property type="match status" value="1"/>
</dbReference>
<evidence type="ECO:0000256" key="1">
    <source>
        <dbReference type="ARBA" id="ARBA00004141"/>
    </source>
</evidence>
<organism evidence="11 12">
    <name type="scientific">Branchiostoma belcheri</name>
    <name type="common">Amphioxus</name>
    <dbReference type="NCBI Taxonomy" id="7741"/>
    <lineage>
        <taxon>Eukaryota</taxon>
        <taxon>Metazoa</taxon>
        <taxon>Chordata</taxon>
        <taxon>Cephalochordata</taxon>
        <taxon>Leptocardii</taxon>
        <taxon>Amphioxiformes</taxon>
        <taxon>Branchiostomatidae</taxon>
        <taxon>Branchiostoma</taxon>
    </lineage>
</organism>
<protein>
    <submittedName>
        <fullName evidence="12">Tachykinin-like peptides receptor 86C</fullName>
    </submittedName>
</protein>
<dbReference type="GO" id="GO:0004930">
    <property type="term" value="F:G protein-coupled receptor activity"/>
    <property type="evidence" value="ECO:0007669"/>
    <property type="project" value="UniProtKB-KW"/>
</dbReference>
<sequence length="243" mass="27760">MLCIVVLMFAICWLPIHLFTLILHFKSEVLVWNKYMALVLYFCAYWLAMSNSFMNPIVYSFMNDKFRNDLMKLFGCPLKKKEVGLTRGKQTTINFSERNALRYTLSRSSATGLGRSVAIQTMNGCRLHRPDDLELRTCAGAILAAPTPSSDHSTCTTSEVGERNAGIGRTSSWPPPDLKDISERRNPRVRARLAYIYLKQKVTKKNLKKRNTYKDTPPRVLYKVQLEDRLNNGTVIEQTVSTV</sequence>
<dbReference type="PANTHER" id="PTHR45695:SF9">
    <property type="entry name" value="LEUCOKININ RECEPTOR"/>
    <property type="match status" value="1"/>
</dbReference>
<accession>A0A6P5A0I6</accession>
<evidence type="ECO:0000256" key="3">
    <source>
        <dbReference type="ARBA" id="ARBA00022989"/>
    </source>
</evidence>
<feature type="transmembrane region" description="Helical" evidence="9">
    <location>
        <begin position="6"/>
        <end position="25"/>
    </location>
</feature>
<feature type="domain" description="G-protein coupled receptors family 1 profile" evidence="10">
    <location>
        <begin position="1"/>
        <end position="59"/>
    </location>
</feature>
<keyword evidence="11" id="KW-1185">Reference proteome</keyword>
<feature type="transmembrane region" description="Helical" evidence="9">
    <location>
        <begin position="37"/>
        <end position="62"/>
    </location>
</feature>
<dbReference type="RefSeq" id="XP_019635346.1">
    <property type="nucleotide sequence ID" value="XM_019779787.1"/>
</dbReference>